<protein>
    <submittedName>
        <fullName evidence="2">Adenylate cyclase</fullName>
    </submittedName>
</protein>
<dbReference type="OrthoDB" id="3034217at2"/>
<organism evidence="2 3">
    <name type="scientific">Marinobacter lipolyticus SM19</name>
    <dbReference type="NCBI Taxonomy" id="1318628"/>
    <lineage>
        <taxon>Bacteria</taxon>
        <taxon>Pseudomonadati</taxon>
        <taxon>Pseudomonadota</taxon>
        <taxon>Gammaproteobacteria</taxon>
        <taxon>Pseudomonadales</taxon>
        <taxon>Marinobacteraceae</taxon>
        <taxon>Marinobacter</taxon>
    </lineage>
</organism>
<dbReference type="GO" id="GO:0046872">
    <property type="term" value="F:metal ion binding"/>
    <property type="evidence" value="ECO:0007669"/>
    <property type="project" value="TreeGrafter"/>
</dbReference>
<dbReference type="SMART" id="SM01118">
    <property type="entry name" value="CYTH"/>
    <property type="match status" value="1"/>
</dbReference>
<dbReference type="InterPro" id="IPR023577">
    <property type="entry name" value="CYTH_domain"/>
</dbReference>
<dbReference type="Pfam" id="PF01928">
    <property type="entry name" value="CYTH"/>
    <property type="match status" value="1"/>
</dbReference>
<dbReference type="AlphaFoldDB" id="R8AWC5"/>
<evidence type="ECO:0000313" key="3">
    <source>
        <dbReference type="Proteomes" id="UP000016540"/>
    </source>
</evidence>
<proteinExistence type="predicted"/>
<dbReference type="PROSITE" id="PS51707">
    <property type="entry name" value="CYTH"/>
    <property type="match status" value="1"/>
</dbReference>
<dbReference type="PATRIC" id="fig|1318628.3.peg.3561"/>
<dbReference type="eggNOG" id="COG3025">
    <property type="taxonomic scope" value="Bacteria"/>
</dbReference>
<dbReference type="PANTHER" id="PTHR39569">
    <property type="entry name" value="INORGANIC TRIPHOSPHATASE"/>
    <property type="match status" value="1"/>
</dbReference>
<dbReference type="PANTHER" id="PTHR39569:SF1">
    <property type="entry name" value="INORGANIC TRIPHOSPHATASE"/>
    <property type="match status" value="1"/>
</dbReference>
<dbReference type="HOGENOM" id="CLU_040400_2_1_6"/>
<dbReference type="Gene3D" id="2.40.320.10">
    <property type="entry name" value="Hypothetical Protein Pfu-838710-001"/>
    <property type="match status" value="1"/>
</dbReference>
<dbReference type="InterPro" id="IPR033469">
    <property type="entry name" value="CYTH-like_dom_sf"/>
</dbReference>
<sequence>MAEELEIKLSLSAVNQVAALKWLLSQDSAIEGKRKKLVNRYFDTPDADLNRQRIALRVRQSGDQFIQTLKTQGEFVDGAHRRQEWEWPLMGTELNIGLLADTPVGENISLADLKPVFETNFERQIVMIEEGETVIEVAVDAGYIEAGGQRRPLHEVEFELKAGDASHLVRWARALADEVPVFLNLVSKAEQGYFLAGLHDPSVLPADDEQVPSLSGFLHGLSVAWLKGEALSVDADDLVEVGRLANNRGTQPQFDDVRASLESGEAVERIAERRALGQLQLSIAAG</sequence>
<dbReference type="RefSeq" id="WP_012139807.1">
    <property type="nucleotide sequence ID" value="NZ_KE007331.1"/>
</dbReference>
<dbReference type="CDD" id="cd07756">
    <property type="entry name" value="CYTH-like_Pase_CHAD"/>
    <property type="match status" value="1"/>
</dbReference>
<evidence type="ECO:0000259" key="1">
    <source>
        <dbReference type="PROSITE" id="PS51707"/>
    </source>
</evidence>
<gene>
    <name evidence="2" type="ORF">MARLIPOL_17823</name>
</gene>
<evidence type="ECO:0000313" key="2">
    <source>
        <dbReference type="EMBL" id="EON90630.1"/>
    </source>
</evidence>
<dbReference type="EMBL" id="ASAD01000026">
    <property type="protein sequence ID" value="EON90630.1"/>
    <property type="molecule type" value="Genomic_DNA"/>
</dbReference>
<dbReference type="SUPFAM" id="SSF55154">
    <property type="entry name" value="CYTH-like phosphatases"/>
    <property type="match status" value="1"/>
</dbReference>
<dbReference type="InterPro" id="IPR039013">
    <property type="entry name" value="YgiF"/>
</dbReference>
<dbReference type="Proteomes" id="UP000016540">
    <property type="component" value="Unassembled WGS sequence"/>
</dbReference>
<comment type="caution">
    <text evidence="2">The sequence shown here is derived from an EMBL/GenBank/DDBJ whole genome shotgun (WGS) entry which is preliminary data.</text>
</comment>
<keyword evidence="3" id="KW-1185">Reference proteome</keyword>
<dbReference type="GO" id="GO:0050355">
    <property type="term" value="F:inorganic triphosphate phosphatase activity"/>
    <property type="evidence" value="ECO:0007669"/>
    <property type="project" value="InterPro"/>
</dbReference>
<feature type="domain" description="CYTH" evidence="1">
    <location>
        <begin position="2"/>
        <end position="199"/>
    </location>
</feature>
<accession>R8AWC5</accession>
<name>R8AWC5_9GAMM</name>
<reference evidence="2 3" key="1">
    <citation type="journal article" date="2013" name="Genome Announc.">
        <title>Draft Genome Sequence of the Moderately Halophilic Bacterium Marinobacter lipolyticus Strain SM19.</title>
        <authorList>
            <person name="Papke R.T."/>
            <person name="de la Haba R.R."/>
            <person name="Infante-Dominguez C."/>
            <person name="Perez D."/>
            <person name="Sanchez-Porro C."/>
            <person name="Lapierre P."/>
            <person name="Ventosa A."/>
        </authorList>
    </citation>
    <scope>NUCLEOTIDE SEQUENCE [LARGE SCALE GENOMIC DNA]</scope>
    <source>
        <strain evidence="2 3">SM19</strain>
    </source>
</reference>